<dbReference type="RefSeq" id="XP_058342380.1">
    <property type="nucleotide sequence ID" value="XM_058486794.1"/>
</dbReference>
<evidence type="ECO:0000313" key="2">
    <source>
        <dbReference type="EMBL" id="KAJ8657467.1"/>
    </source>
</evidence>
<organism evidence="2 3">
    <name type="scientific">Lichtheimia ornata</name>
    <dbReference type="NCBI Taxonomy" id="688661"/>
    <lineage>
        <taxon>Eukaryota</taxon>
        <taxon>Fungi</taxon>
        <taxon>Fungi incertae sedis</taxon>
        <taxon>Mucoromycota</taxon>
        <taxon>Mucoromycotina</taxon>
        <taxon>Mucoromycetes</taxon>
        <taxon>Mucorales</taxon>
        <taxon>Lichtheimiaceae</taxon>
        <taxon>Lichtheimia</taxon>
    </lineage>
</organism>
<feature type="chain" id="PRO_5042155592" description="Neuropeptide-Like Protein" evidence="1">
    <location>
        <begin position="23"/>
        <end position="73"/>
    </location>
</feature>
<accession>A0AAD7V3J4</accession>
<dbReference type="PROSITE" id="PS51257">
    <property type="entry name" value="PROKAR_LIPOPROTEIN"/>
    <property type="match status" value="1"/>
</dbReference>
<reference evidence="2 3" key="1">
    <citation type="submission" date="2023-03" db="EMBL/GenBank/DDBJ databases">
        <title>Genome sequence of Lichtheimia ornata CBS 291.66.</title>
        <authorList>
            <person name="Mohabir J.T."/>
            <person name="Shea T.P."/>
            <person name="Kurbessoian T."/>
            <person name="Berby B."/>
            <person name="Fontaine J."/>
            <person name="Livny J."/>
            <person name="Gnirke A."/>
            <person name="Stajich J.E."/>
            <person name="Cuomo C.A."/>
        </authorList>
    </citation>
    <scope>NUCLEOTIDE SEQUENCE [LARGE SCALE GENOMIC DNA]</scope>
    <source>
        <strain evidence="2">CBS 291.66</strain>
    </source>
</reference>
<dbReference type="Proteomes" id="UP001234581">
    <property type="component" value="Unassembled WGS sequence"/>
</dbReference>
<proteinExistence type="predicted"/>
<evidence type="ECO:0000256" key="1">
    <source>
        <dbReference type="SAM" id="SignalP"/>
    </source>
</evidence>
<dbReference type="GeneID" id="83214179"/>
<comment type="caution">
    <text evidence="2">The sequence shown here is derived from an EMBL/GenBank/DDBJ whole genome shotgun (WGS) entry which is preliminary data.</text>
</comment>
<dbReference type="AlphaFoldDB" id="A0AAD7V3J4"/>
<feature type="signal peptide" evidence="1">
    <location>
        <begin position="1"/>
        <end position="22"/>
    </location>
</feature>
<name>A0AAD7V3J4_9FUNG</name>
<sequence length="73" mass="8151">MLTIRSMLVLSAAYLAGSCVLALPVFDAELAASPFVHDSRLNYYQKRAFEEGPRNPLEMNKLLGMADINDYPM</sequence>
<keyword evidence="1" id="KW-0732">Signal</keyword>
<dbReference type="EMBL" id="JARTCD010000031">
    <property type="protein sequence ID" value="KAJ8657467.1"/>
    <property type="molecule type" value="Genomic_DNA"/>
</dbReference>
<evidence type="ECO:0000313" key="3">
    <source>
        <dbReference type="Proteomes" id="UP001234581"/>
    </source>
</evidence>
<protein>
    <recommendedName>
        <fullName evidence="4">Neuropeptide-Like Protein</fullName>
    </recommendedName>
</protein>
<keyword evidence="3" id="KW-1185">Reference proteome</keyword>
<gene>
    <name evidence="2" type="ORF">O0I10_006769</name>
</gene>
<evidence type="ECO:0008006" key="4">
    <source>
        <dbReference type="Google" id="ProtNLM"/>
    </source>
</evidence>